<feature type="transmembrane region" description="Helical" evidence="9">
    <location>
        <begin position="236"/>
        <end position="254"/>
    </location>
</feature>
<dbReference type="RefSeq" id="WP_055225757.1">
    <property type="nucleotide sequence ID" value="NZ_CYYV01000001.1"/>
</dbReference>
<dbReference type="InterPro" id="IPR018461">
    <property type="entry name" value="Na/H_Antiport_NhaC-like_C"/>
</dbReference>
<organism evidence="11 12">
    <name type="scientific">Fusicatenibacter saccharivorans</name>
    <dbReference type="NCBI Taxonomy" id="1150298"/>
    <lineage>
        <taxon>Bacteria</taxon>
        <taxon>Bacillati</taxon>
        <taxon>Bacillota</taxon>
        <taxon>Clostridia</taxon>
        <taxon>Lachnospirales</taxon>
        <taxon>Lachnospiraceae</taxon>
        <taxon>Fusicatenibacter</taxon>
    </lineage>
</organism>
<dbReference type="Pfam" id="PF03553">
    <property type="entry name" value="Na_H_antiporter"/>
    <property type="match status" value="1"/>
</dbReference>
<dbReference type="EMBL" id="CYYV01000001">
    <property type="protein sequence ID" value="CUN37335.1"/>
    <property type="molecule type" value="Genomic_DNA"/>
</dbReference>
<dbReference type="Proteomes" id="UP000095706">
    <property type="component" value="Unassembled WGS sequence"/>
</dbReference>
<feature type="transmembrane region" description="Helical" evidence="9">
    <location>
        <begin position="259"/>
        <end position="277"/>
    </location>
</feature>
<sequence length="471" mass="50646">MSGMKEKKLNLPQSLLLLLLIIVSVAVCIRLKTGGPMIGLFASWIFIYLFCKIFGISYANIVAGAYDAIRMVVPTLCLLMAIGVMIGTWLQSGTIATIISWGLKMINPSWLLPLTLLFCSILSIVTGTSYGSVGSAGVAMMAIGNAMGIHPGMVAGAVICGAMFGDKLSPLSDTTNLAPAVADAKLGDHIRSMLWTTLPTYVITLILFTILGFQQTSGSYTEGSITVYIDALNGEFQLGWITMIPAILIIVLLLCKVNAISALGLSSFAAGFVSYFVQHDTLQGIIRTAYNGYTTAIEEPVLQSILNRGGMGSMLQYVAIICFAVGMGGMLEKLGVLDHILQAIVKRINSDGSMILATMIVGYVTSLISCSQPMAHVLTGRLMAPVFQERKVAPEILSRCLEDSGTMAGPMIPWHGYGVYMAGTLGVAWSAFFPYLFLLYLTPVFSIFYGFTGISIKHLPETKNNESKEEK</sequence>
<evidence type="ECO:0000313" key="12">
    <source>
        <dbReference type="Proteomes" id="UP000095706"/>
    </source>
</evidence>
<dbReference type="NCBIfam" id="TIGR00931">
    <property type="entry name" value="antiport_nhaC"/>
    <property type="match status" value="1"/>
</dbReference>
<dbReference type="InterPro" id="IPR052180">
    <property type="entry name" value="NhaC_Na-H+_Antiporter"/>
</dbReference>
<gene>
    <name evidence="11" type="primary">mleN_1</name>
    <name evidence="11" type="ORF">ERS852406_00091</name>
</gene>
<dbReference type="GO" id="GO:0015297">
    <property type="term" value="F:antiporter activity"/>
    <property type="evidence" value="ECO:0007669"/>
    <property type="project" value="UniProtKB-KW"/>
</dbReference>
<feature type="transmembrane region" description="Helical" evidence="9">
    <location>
        <begin position="71"/>
        <end position="90"/>
    </location>
</feature>
<accession>A0A173WG00</accession>
<dbReference type="InterPro" id="IPR004770">
    <property type="entry name" value="Na/H_antiport_NhaC"/>
</dbReference>
<name>A0A173WG00_9FIRM</name>
<keyword evidence="4" id="KW-1003">Cell membrane</keyword>
<feature type="transmembrane region" description="Helical" evidence="9">
    <location>
        <begin position="314"/>
        <end position="331"/>
    </location>
</feature>
<proteinExistence type="inferred from homology"/>
<dbReference type="PANTHER" id="PTHR33451:SF3">
    <property type="entry name" value="MALATE-2H(+)_NA(+)-LACTATE ANTIPORTER"/>
    <property type="match status" value="1"/>
</dbReference>
<feature type="transmembrane region" description="Helical" evidence="9">
    <location>
        <begin position="352"/>
        <end position="375"/>
    </location>
</feature>
<feature type="transmembrane region" description="Helical" evidence="9">
    <location>
        <begin position="38"/>
        <end position="59"/>
    </location>
</feature>
<evidence type="ECO:0000313" key="11">
    <source>
        <dbReference type="EMBL" id="CUN37335.1"/>
    </source>
</evidence>
<keyword evidence="5 9" id="KW-0812">Transmembrane</keyword>
<keyword evidence="2" id="KW-0813">Transport</keyword>
<dbReference type="PANTHER" id="PTHR33451">
    <property type="entry name" value="MALATE-2H(+)/NA(+)-LACTATE ANTIPORTER"/>
    <property type="match status" value="1"/>
</dbReference>
<reference evidence="11 12" key="1">
    <citation type="submission" date="2015-09" db="EMBL/GenBank/DDBJ databases">
        <authorList>
            <consortium name="Pathogen Informatics"/>
        </authorList>
    </citation>
    <scope>NUCLEOTIDE SEQUENCE [LARGE SCALE GENOMIC DNA]</scope>
    <source>
        <strain evidence="11 12">2789STDY5608849</strain>
    </source>
</reference>
<protein>
    <submittedName>
        <fullName evidence="11">Malate-2H(+)/Na(+)-lactate antiporter</fullName>
    </submittedName>
</protein>
<evidence type="ECO:0000256" key="9">
    <source>
        <dbReference type="SAM" id="Phobius"/>
    </source>
</evidence>
<evidence type="ECO:0000256" key="8">
    <source>
        <dbReference type="ARBA" id="ARBA00038435"/>
    </source>
</evidence>
<keyword evidence="6 9" id="KW-1133">Transmembrane helix</keyword>
<evidence type="ECO:0000256" key="2">
    <source>
        <dbReference type="ARBA" id="ARBA00022448"/>
    </source>
</evidence>
<feature type="domain" description="Na+/H+ antiporter NhaC-like C-terminal" evidence="10">
    <location>
        <begin position="161"/>
        <end position="454"/>
    </location>
</feature>
<evidence type="ECO:0000256" key="5">
    <source>
        <dbReference type="ARBA" id="ARBA00022692"/>
    </source>
</evidence>
<comment type="subcellular location">
    <subcellularLocation>
        <location evidence="1">Cell membrane</location>
        <topology evidence="1">Multi-pass membrane protein</topology>
    </subcellularLocation>
</comment>
<evidence type="ECO:0000256" key="4">
    <source>
        <dbReference type="ARBA" id="ARBA00022475"/>
    </source>
</evidence>
<feature type="transmembrane region" description="Helical" evidence="9">
    <location>
        <begin position="417"/>
        <end position="441"/>
    </location>
</feature>
<dbReference type="GO" id="GO:0005886">
    <property type="term" value="C:plasma membrane"/>
    <property type="evidence" value="ECO:0007669"/>
    <property type="project" value="UniProtKB-SubCell"/>
</dbReference>
<evidence type="ECO:0000256" key="1">
    <source>
        <dbReference type="ARBA" id="ARBA00004651"/>
    </source>
</evidence>
<keyword evidence="7 9" id="KW-0472">Membrane</keyword>
<comment type="similarity">
    <text evidence="8">Belongs to the NhaC Na(+)/H(+) (TC 2.A.35) antiporter family.</text>
</comment>
<feature type="transmembrane region" description="Helical" evidence="9">
    <location>
        <begin position="194"/>
        <end position="216"/>
    </location>
</feature>
<evidence type="ECO:0000256" key="3">
    <source>
        <dbReference type="ARBA" id="ARBA00022449"/>
    </source>
</evidence>
<feature type="transmembrane region" description="Helical" evidence="9">
    <location>
        <begin position="110"/>
        <end position="133"/>
    </location>
</feature>
<dbReference type="AlphaFoldDB" id="A0A173WG00"/>
<evidence type="ECO:0000256" key="7">
    <source>
        <dbReference type="ARBA" id="ARBA00023136"/>
    </source>
</evidence>
<keyword evidence="3" id="KW-0050">Antiport</keyword>
<evidence type="ECO:0000256" key="6">
    <source>
        <dbReference type="ARBA" id="ARBA00022989"/>
    </source>
</evidence>
<evidence type="ECO:0000259" key="10">
    <source>
        <dbReference type="Pfam" id="PF03553"/>
    </source>
</evidence>